<protein>
    <submittedName>
        <fullName evidence="1">Uncharacterized protein</fullName>
    </submittedName>
</protein>
<keyword evidence="2" id="KW-1185">Reference proteome</keyword>
<dbReference type="Proteomes" id="UP000054279">
    <property type="component" value="Unassembled WGS sequence"/>
</dbReference>
<evidence type="ECO:0000313" key="2">
    <source>
        <dbReference type="Proteomes" id="UP000054279"/>
    </source>
</evidence>
<dbReference type="HOGENOM" id="CLU_719955_0_0_1"/>
<proteinExistence type="predicted"/>
<dbReference type="AlphaFoldDB" id="A0A0C9V5X7"/>
<name>A0A0C9V5X7_SPHS4</name>
<gene>
    <name evidence="1" type="ORF">M422DRAFT_48207</name>
</gene>
<organism evidence="1 2">
    <name type="scientific">Sphaerobolus stellatus (strain SS14)</name>
    <dbReference type="NCBI Taxonomy" id="990650"/>
    <lineage>
        <taxon>Eukaryota</taxon>
        <taxon>Fungi</taxon>
        <taxon>Dikarya</taxon>
        <taxon>Basidiomycota</taxon>
        <taxon>Agaricomycotina</taxon>
        <taxon>Agaricomycetes</taxon>
        <taxon>Phallomycetidae</taxon>
        <taxon>Geastrales</taxon>
        <taxon>Sphaerobolaceae</taxon>
        <taxon>Sphaerobolus</taxon>
    </lineage>
</organism>
<sequence>MHRLTRFRLVSMTRTAADNVMLDQIFSAVAKAPFRLQRLALRHRHRDLTWPQSAPKAPETPYFTPQLNSITALSLIHCVHPSCFPSPFHVALFSAPKLPLRDLDLNIVWGRLAGIGDGELEMRDVLASVHWPQLQRLELTFDRNSFESESQMKSLRIFFIRHTNLEVVSLCGIPFPDLPADALPRLRSLNLEFGQGTVYQIPHHIARNIHHFMVIIRGDEMLHVLKDMEELRSCQVMDIRNLAKLHDFSPHLEQLSYSQPGYWSDWGTGTDVNCGEVQREVELLKERISQLAMFTQLTHLGQFLACFELEINTPMSGNSGLLRELVNSIHTLKYVQICRHGSIVWVRVERDEEGQYVGFHPLSSSEQIKQGIHSWGNFYRGFSI</sequence>
<evidence type="ECO:0000313" key="1">
    <source>
        <dbReference type="EMBL" id="KIJ42339.1"/>
    </source>
</evidence>
<dbReference type="SUPFAM" id="SSF52058">
    <property type="entry name" value="L domain-like"/>
    <property type="match status" value="1"/>
</dbReference>
<accession>A0A0C9V5X7</accession>
<reference evidence="1 2" key="1">
    <citation type="submission" date="2014-06" db="EMBL/GenBank/DDBJ databases">
        <title>Evolutionary Origins and Diversification of the Mycorrhizal Mutualists.</title>
        <authorList>
            <consortium name="DOE Joint Genome Institute"/>
            <consortium name="Mycorrhizal Genomics Consortium"/>
            <person name="Kohler A."/>
            <person name="Kuo A."/>
            <person name="Nagy L.G."/>
            <person name="Floudas D."/>
            <person name="Copeland A."/>
            <person name="Barry K.W."/>
            <person name="Cichocki N."/>
            <person name="Veneault-Fourrey C."/>
            <person name="LaButti K."/>
            <person name="Lindquist E.A."/>
            <person name="Lipzen A."/>
            <person name="Lundell T."/>
            <person name="Morin E."/>
            <person name="Murat C."/>
            <person name="Riley R."/>
            <person name="Ohm R."/>
            <person name="Sun H."/>
            <person name="Tunlid A."/>
            <person name="Henrissat B."/>
            <person name="Grigoriev I.V."/>
            <person name="Hibbett D.S."/>
            <person name="Martin F."/>
        </authorList>
    </citation>
    <scope>NUCLEOTIDE SEQUENCE [LARGE SCALE GENOMIC DNA]</scope>
    <source>
        <strain evidence="1 2">SS14</strain>
    </source>
</reference>
<dbReference type="EMBL" id="KN837130">
    <property type="protein sequence ID" value="KIJ42339.1"/>
    <property type="molecule type" value="Genomic_DNA"/>
</dbReference>